<reference evidence="1" key="1">
    <citation type="submission" date="2014-09" db="EMBL/GenBank/DDBJ databases">
        <authorList>
            <person name="Magalhaes I.L.F."/>
            <person name="Oliveira U."/>
            <person name="Santos F.R."/>
            <person name="Vidigal T.H.D.A."/>
            <person name="Brescovit A.D."/>
            <person name="Santos A.J."/>
        </authorList>
    </citation>
    <scope>NUCLEOTIDE SEQUENCE</scope>
</reference>
<protein>
    <submittedName>
        <fullName evidence="1">Uncharacterized protein</fullName>
    </submittedName>
</protein>
<sequence>ETVFVFVRDNCFVFVEVNMDQESEEDGINRVTTKKRKSTGRMRDVAKKMRIQSHETTAYLAGLMSLVPVQSRSPKMPEEERSSALRNSNFLYKIRVVREGVGVEVSICQKAMMSLHGISRR</sequence>
<accession>A0A0K8SNJ3</accession>
<organism evidence="1">
    <name type="scientific">Lygus hesperus</name>
    <name type="common">Western plant bug</name>
    <dbReference type="NCBI Taxonomy" id="30085"/>
    <lineage>
        <taxon>Eukaryota</taxon>
        <taxon>Metazoa</taxon>
        <taxon>Ecdysozoa</taxon>
        <taxon>Arthropoda</taxon>
        <taxon>Hexapoda</taxon>
        <taxon>Insecta</taxon>
        <taxon>Pterygota</taxon>
        <taxon>Neoptera</taxon>
        <taxon>Paraneoptera</taxon>
        <taxon>Hemiptera</taxon>
        <taxon>Heteroptera</taxon>
        <taxon>Panheteroptera</taxon>
        <taxon>Cimicomorpha</taxon>
        <taxon>Miridae</taxon>
        <taxon>Mirini</taxon>
        <taxon>Lygus</taxon>
    </lineage>
</organism>
<proteinExistence type="predicted"/>
<feature type="non-terminal residue" evidence="1">
    <location>
        <position position="121"/>
    </location>
</feature>
<feature type="non-terminal residue" evidence="1">
    <location>
        <position position="1"/>
    </location>
</feature>
<dbReference type="EMBL" id="GBRD01011011">
    <property type="protein sequence ID" value="JAG54813.1"/>
    <property type="molecule type" value="Transcribed_RNA"/>
</dbReference>
<dbReference type="AlphaFoldDB" id="A0A0K8SNJ3"/>
<evidence type="ECO:0000313" key="1">
    <source>
        <dbReference type="EMBL" id="JAG54813.1"/>
    </source>
</evidence>
<name>A0A0K8SNJ3_LYGHE</name>